<organism evidence="5 6">
    <name type="scientific">Eptatretus burgeri</name>
    <name type="common">Inshore hagfish</name>
    <dbReference type="NCBI Taxonomy" id="7764"/>
    <lineage>
        <taxon>Eukaryota</taxon>
        <taxon>Metazoa</taxon>
        <taxon>Chordata</taxon>
        <taxon>Craniata</taxon>
        <taxon>Vertebrata</taxon>
        <taxon>Cyclostomata</taxon>
        <taxon>Myxini</taxon>
        <taxon>Myxiniformes</taxon>
        <taxon>Myxinidae</taxon>
        <taxon>Eptatretinae</taxon>
        <taxon>Eptatretus</taxon>
    </lineage>
</organism>
<feature type="binding site" evidence="2">
    <location>
        <position position="227"/>
    </location>
    <ligand>
        <name>ATP</name>
        <dbReference type="ChEBI" id="CHEBI:30616"/>
    </ligand>
</feature>
<dbReference type="Gene3D" id="3.40.50.620">
    <property type="entry name" value="HUPs"/>
    <property type="match status" value="2"/>
</dbReference>
<evidence type="ECO:0000256" key="2">
    <source>
        <dbReference type="PIRSR" id="PIRSR004976-51"/>
    </source>
</evidence>
<dbReference type="Proteomes" id="UP000694388">
    <property type="component" value="Unplaced"/>
</dbReference>
<dbReference type="InterPro" id="IPR035107">
    <property type="entry name" value="tRNA_thiolation_TtcA_Ctu1"/>
</dbReference>
<name>A0A8C4QH10_EPTBU</name>
<dbReference type="SUPFAM" id="SSF52402">
    <property type="entry name" value="Adenine nucleotide alpha hydrolases-like"/>
    <property type="match status" value="1"/>
</dbReference>
<keyword evidence="2" id="KW-0547">Nucleotide-binding</keyword>
<dbReference type="CDD" id="cd01713">
    <property type="entry name" value="CTU1-like"/>
    <property type="match status" value="1"/>
</dbReference>
<keyword evidence="6" id="KW-1185">Reference proteome</keyword>
<dbReference type="GO" id="GO:0016740">
    <property type="term" value="F:transferase activity"/>
    <property type="evidence" value="ECO:0007669"/>
    <property type="project" value="UniProtKB-KW"/>
</dbReference>
<dbReference type="PANTHER" id="PTHR11807:SF12">
    <property type="entry name" value="CYTOPLASMIC TRNA 2-THIOLATION PROTEIN 1"/>
    <property type="match status" value="1"/>
</dbReference>
<dbReference type="PIRSF" id="PIRSF004976">
    <property type="entry name" value="ATPase_YdaO"/>
    <property type="match status" value="1"/>
</dbReference>
<dbReference type="GO" id="GO:0002143">
    <property type="term" value="P:tRNA wobble position uridine thiolation"/>
    <property type="evidence" value="ECO:0007669"/>
    <property type="project" value="TreeGrafter"/>
</dbReference>
<keyword evidence="1" id="KW-0808">Transferase</keyword>
<dbReference type="GO" id="GO:0005524">
    <property type="term" value="F:ATP binding"/>
    <property type="evidence" value="ECO:0007669"/>
    <property type="project" value="UniProtKB-KW"/>
</dbReference>
<dbReference type="Ensembl" id="ENSEBUT00000015796.1">
    <property type="protein sequence ID" value="ENSEBUP00000015220.1"/>
    <property type="gene ID" value="ENSEBUG00000009568.1"/>
</dbReference>
<accession>A0A8C4QH10</accession>
<evidence type="ECO:0000313" key="5">
    <source>
        <dbReference type="Ensembl" id="ENSEBUP00000015226.1"/>
    </source>
</evidence>
<feature type="binding site" evidence="2">
    <location>
        <position position="222"/>
    </location>
    <ligand>
        <name>ATP</name>
        <dbReference type="ChEBI" id="CHEBI:30616"/>
    </ligand>
</feature>
<feature type="binding site" evidence="2">
    <location>
        <position position="86"/>
    </location>
    <ligand>
        <name>ATP</name>
        <dbReference type="ChEBI" id="CHEBI:30616"/>
    </ligand>
</feature>
<dbReference type="PANTHER" id="PTHR11807">
    <property type="entry name" value="ATPASES OF THE PP SUPERFAMILY-RELATED"/>
    <property type="match status" value="1"/>
</dbReference>
<dbReference type="InterPro" id="IPR014729">
    <property type="entry name" value="Rossmann-like_a/b/a_fold"/>
</dbReference>
<dbReference type="GO" id="GO:0002144">
    <property type="term" value="C:cytosolic tRNA wobble base thiouridylase complex"/>
    <property type="evidence" value="ECO:0007669"/>
    <property type="project" value="TreeGrafter"/>
</dbReference>
<feature type="domain" description="tRNA(Ile)-lysidine/2-thiocytidine synthase N-terminal" evidence="4">
    <location>
        <begin position="213"/>
        <end position="291"/>
    </location>
</feature>
<dbReference type="GO" id="GO:0005739">
    <property type="term" value="C:mitochondrion"/>
    <property type="evidence" value="ECO:0007669"/>
    <property type="project" value="TreeGrafter"/>
</dbReference>
<evidence type="ECO:0000256" key="1">
    <source>
        <dbReference type="ARBA" id="ARBA00022679"/>
    </source>
</evidence>
<dbReference type="GeneTree" id="ENSGT00390000001041"/>
<dbReference type="OMA" id="KPVRGIC"/>
<dbReference type="InterPro" id="IPR000541">
    <property type="entry name" value="Ncs6/Tuc1/Ctu1"/>
</dbReference>
<dbReference type="Pfam" id="PF01171">
    <property type="entry name" value="ATP_bind_3"/>
    <property type="match status" value="1"/>
</dbReference>
<evidence type="ECO:0000259" key="4">
    <source>
        <dbReference type="Pfam" id="PF01171"/>
    </source>
</evidence>
<reference evidence="5" key="1">
    <citation type="submission" date="2025-05" db="UniProtKB">
        <authorList>
            <consortium name="Ensembl"/>
        </authorList>
    </citation>
    <scope>IDENTIFICATION</scope>
</reference>
<feature type="binding site" evidence="2">
    <location>
        <position position="60"/>
    </location>
    <ligand>
        <name>ATP</name>
        <dbReference type="ChEBI" id="CHEBI:30616"/>
    </ligand>
</feature>
<sequence>MRCGRCTERRAVLRRPLSGAALCRPCFFFVFESEVDAAVQRGRLFRAGERVAIGASGGKDSAVLAHVLKELNDRRNYRVHLSLLSVDEGISGYRDASLAAVCREQQRHGLPLRILSYQDLYGWTMDKIVQQIGRRGNCTYCGVLRRGALERGTRELGAFDNCESGTQEDSRSGKECCSKRGKNDKEEEETQAVKENQIEGEYSNGGDQQQSGQERVAVLATGHNADDMAETVLLNVLRGDVARLARGLHSRTAGQDGSVPRCKPLMYSYEKEIVMYAHFKQLDYFSTECTYSPAAYRGHARTLIKAAERVRPGVVLATLHSGQNMRPTSGVNIPSRGTCSKCGFTASTSICTSCSLLEGLGKGLARRKIGNDEVKKEKHL</sequence>
<feature type="compositionally biased region" description="Basic and acidic residues" evidence="3">
    <location>
        <begin position="168"/>
        <end position="185"/>
    </location>
</feature>
<dbReference type="Ensembl" id="ENSEBUT00000015802.1">
    <property type="protein sequence ID" value="ENSEBUP00000015226.1"/>
    <property type="gene ID" value="ENSEBUG00000009568.1"/>
</dbReference>
<evidence type="ECO:0000313" key="6">
    <source>
        <dbReference type="Proteomes" id="UP000694388"/>
    </source>
</evidence>
<proteinExistence type="predicted"/>
<feature type="region of interest" description="Disordered" evidence="3">
    <location>
        <begin position="162"/>
        <end position="214"/>
    </location>
</feature>
<protein>
    <submittedName>
        <fullName evidence="5">Cytosolic thiouridylase subunit 1 homolog (S. pombe)</fullName>
    </submittedName>
</protein>
<dbReference type="AlphaFoldDB" id="A0A8C4QH10"/>
<evidence type="ECO:0000256" key="3">
    <source>
        <dbReference type="SAM" id="MobiDB-lite"/>
    </source>
</evidence>
<dbReference type="NCBIfam" id="TIGR00269">
    <property type="entry name" value="TIGR00269 family protein"/>
    <property type="match status" value="1"/>
</dbReference>
<dbReference type="InterPro" id="IPR056369">
    <property type="entry name" value="CTU1-like_ATP-bd"/>
</dbReference>
<keyword evidence="2" id="KW-0067">ATP-binding</keyword>
<feature type="binding site" evidence="2">
    <location>
        <begin position="54"/>
        <end position="56"/>
    </location>
    <ligand>
        <name>ATP</name>
        <dbReference type="ChEBI" id="CHEBI:30616"/>
    </ligand>
</feature>
<dbReference type="GO" id="GO:0000049">
    <property type="term" value="F:tRNA binding"/>
    <property type="evidence" value="ECO:0007669"/>
    <property type="project" value="InterPro"/>
</dbReference>
<dbReference type="InterPro" id="IPR011063">
    <property type="entry name" value="TilS/TtcA_N"/>
</dbReference>